<dbReference type="GO" id="GO:0031573">
    <property type="term" value="P:mitotic intra-S DNA damage checkpoint signaling"/>
    <property type="evidence" value="ECO:0007669"/>
    <property type="project" value="TreeGrafter"/>
</dbReference>
<reference evidence="6" key="2">
    <citation type="journal article" date="2015" name="Data Brief">
        <title>Shoot transcriptome of the giant reed, Arundo donax.</title>
        <authorList>
            <person name="Barrero R.A."/>
            <person name="Guerrero F.D."/>
            <person name="Moolhuijzen P."/>
            <person name="Goolsby J.A."/>
            <person name="Tidwell J."/>
            <person name="Bellgard S.E."/>
            <person name="Bellgard M.I."/>
        </authorList>
    </citation>
    <scope>NUCLEOTIDE SEQUENCE</scope>
    <source>
        <tissue evidence="6">Shoot tissue taken approximately 20 cm above the soil surface</tissue>
    </source>
</reference>
<accession>A0A0A9F9I5</accession>
<evidence type="ECO:0000256" key="3">
    <source>
        <dbReference type="ARBA" id="ARBA00022843"/>
    </source>
</evidence>
<dbReference type="InterPro" id="IPR029448">
    <property type="entry name" value="FANCD2"/>
</dbReference>
<evidence type="ECO:0000256" key="5">
    <source>
        <dbReference type="ARBA" id="ARBA00093456"/>
    </source>
</evidence>
<evidence type="ECO:0000256" key="1">
    <source>
        <dbReference type="ARBA" id="ARBA00004123"/>
    </source>
</evidence>
<dbReference type="AlphaFoldDB" id="A0A0A9F9I5"/>
<keyword evidence="3" id="KW-0832">Ubl conjugation</keyword>
<dbReference type="GO" id="GO:0007129">
    <property type="term" value="P:homologous chromosome pairing at meiosis"/>
    <property type="evidence" value="ECO:0007669"/>
    <property type="project" value="TreeGrafter"/>
</dbReference>
<evidence type="ECO:0000256" key="4">
    <source>
        <dbReference type="ARBA" id="ARBA00023242"/>
    </source>
</evidence>
<sequence>MISLTSNNSEELITISSHITGILDYLESFHEENLRKVYDIFCHLALAAGFSTGSGGSKVANELLTVVRKQVNNPDMKYRRMGIIGALRIVSTIADVNAAVNCSSSQQPNCGEALELLKMAVNSCKFIMLPLVFTL</sequence>
<dbReference type="GO" id="GO:1990918">
    <property type="term" value="P:double-strand break repair involved in meiotic recombination"/>
    <property type="evidence" value="ECO:0007669"/>
    <property type="project" value="TreeGrafter"/>
</dbReference>
<dbReference type="GO" id="GO:0000793">
    <property type="term" value="C:condensed chromosome"/>
    <property type="evidence" value="ECO:0007669"/>
    <property type="project" value="TreeGrafter"/>
</dbReference>
<comment type="similarity">
    <text evidence="5">Belongs to the Fanconi anemia protein FANCD2 family.</text>
</comment>
<dbReference type="GO" id="GO:0005634">
    <property type="term" value="C:nucleus"/>
    <property type="evidence" value="ECO:0007669"/>
    <property type="project" value="UniProtKB-SubCell"/>
</dbReference>
<keyword evidence="4" id="KW-0539">Nucleus</keyword>
<dbReference type="EMBL" id="GBRH01190017">
    <property type="protein sequence ID" value="JAE07879.1"/>
    <property type="molecule type" value="Transcribed_RNA"/>
</dbReference>
<dbReference type="GO" id="GO:0070182">
    <property type="term" value="F:DNA polymerase binding"/>
    <property type="evidence" value="ECO:0007669"/>
    <property type="project" value="TreeGrafter"/>
</dbReference>
<comment type="subcellular location">
    <subcellularLocation>
        <location evidence="1">Nucleus</location>
    </subcellularLocation>
</comment>
<name>A0A0A9F9I5_ARUDO</name>
<reference evidence="6" key="1">
    <citation type="submission" date="2014-09" db="EMBL/GenBank/DDBJ databases">
        <authorList>
            <person name="Magalhaes I.L.F."/>
            <person name="Oliveira U."/>
            <person name="Santos F.R."/>
            <person name="Vidigal T.H.D.A."/>
            <person name="Brescovit A.D."/>
            <person name="Santos A.J."/>
        </authorList>
    </citation>
    <scope>NUCLEOTIDE SEQUENCE</scope>
    <source>
        <tissue evidence="6">Shoot tissue taken approximately 20 cm above the soil surface</tissue>
    </source>
</reference>
<proteinExistence type="inferred from homology"/>
<evidence type="ECO:0000256" key="2">
    <source>
        <dbReference type="ARBA" id="ARBA00022499"/>
    </source>
</evidence>
<keyword evidence="2" id="KW-1017">Isopeptide bond</keyword>
<protein>
    <submittedName>
        <fullName evidence="6">Uncharacterized protein</fullName>
    </submittedName>
</protein>
<evidence type="ECO:0000313" key="6">
    <source>
        <dbReference type="EMBL" id="JAE07879.1"/>
    </source>
</evidence>
<dbReference type="GO" id="GO:0036297">
    <property type="term" value="P:interstrand cross-link repair"/>
    <property type="evidence" value="ECO:0007669"/>
    <property type="project" value="TreeGrafter"/>
</dbReference>
<organism evidence="6">
    <name type="scientific">Arundo donax</name>
    <name type="common">Giant reed</name>
    <name type="synonym">Donax arundinaceus</name>
    <dbReference type="NCBI Taxonomy" id="35708"/>
    <lineage>
        <taxon>Eukaryota</taxon>
        <taxon>Viridiplantae</taxon>
        <taxon>Streptophyta</taxon>
        <taxon>Embryophyta</taxon>
        <taxon>Tracheophyta</taxon>
        <taxon>Spermatophyta</taxon>
        <taxon>Magnoliopsida</taxon>
        <taxon>Liliopsida</taxon>
        <taxon>Poales</taxon>
        <taxon>Poaceae</taxon>
        <taxon>PACMAD clade</taxon>
        <taxon>Arundinoideae</taxon>
        <taxon>Arundineae</taxon>
        <taxon>Arundo</taxon>
    </lineage>
</organism>
<dbReference type="PANTHER" id="PTHR32086:SF0">
    <property type="entry name" value="FANCONI ANEMIA GROUP D2 PROTEIN"/>
    <property type="match status" value="1"/>
</dbReference>
<dbReference type="Pfam" id="PF14631">
    <property type="entry name" value="FancD2"/>
    <property type="match status" value="1"/>
</dbReference>
<dbReference type="PANTHER" id="PTHR32086">
    <property type="entry name" value="FANCONI ANEMIA GROUP D2 PROTEIN"/>
    <property type="match status" value="1"/>
</dbReference>